<keyword evidence="2" id="KW-1133">Transmembrane helix</keyword>
<feature type="compositionally biased region" description="Basic and acidic residues" evidence="1">
    <location>
        <begin position="275"/>
        <end position="298"/>
    </location>
</feature>
<keyword evidence="2" id="KW-0472">Membrane</keyword>
<accession>A0AAN8SEL3</accession>
<evidence type="ECO:0000259" key="3">
    <source>
        <dbReference type="Pfam" id="PF01683"/>
    </source>
</evidence>
<feature type="compositionally biased region" description="Polar residues" evidence="1">
    <location>
        <begin position="247"/>
        <end position="257"/>
    </location>
</feature>
<feature type="domain" description="EB" evidence="3">
    <location>
        <begin position="44"/>
        <end position="87"/>
    </location>
</feature>
<evidence type="ECO:0000256" key="1">
    <source>
        <dbReference type="SAM" id="MobiDB-lite"/>
    </source>
</evidence>
<proteinExistence type="predicted"/>
<dbReference type="Proteomes" id="UP001372834">
    <property type="component" value="Unassembled WGS sequence"/>
</dbReference>
<feature type="compositionally biased region" description="Polar residues" evidence="1">
    <location>
        <begin position="311"/>
        <end position="322"/>
    </location>
</feature>
<name>A0AAN8SEL3_POLSC</name>
<feature type="region of interest" description="Disordered" evidence="1">
    <location>
        <begin position="235"/>
        <end position="363"/>
    </location>
</feature>
<reference evidence="4 5" key="1">
    <citation type="submission" date="2023-10" db="EMBL/GenBank/DDBJ databases">
        <title>Genomes of two closely related lineages of the louse Polyplax serrata with different host specificities.</title>
        <authorList>
            <person name="Martinu J."/>
            <person name="Tarabai H."/>
            <person name="Stefka J."/>
            <person name="Hypsa V."/>
        </authorList>
    </citation>
    <scope>NUCLEOTIDE SEQUENCE [LARGE SCALE GENOMIC DNA]</scope>
    <source>
        <strain evidence="4">HR10_N</strain>
    </source>
</reference>
<dbReference type="AlphaFoldDB" id="A0AAN8SEL3"/>
<dbReference type="EMBL" id="JAWJWE010000001">
    <property type="protein sequence ID" value="KAK6644451.1"/>
    <property type="molecule type" value="Genomic_DNA"/>
</dbReference>
<evidence type="ECO:0000256" key="2">
    <source>
        <dbReference type="SAM" id="Phobius"/>
    </source>
</evidence>
<organism evidence="4 5">
    <name type="scientific">Polyplax serrata</name>
    <name type="common">Common mouse louse</name>
    <dbReference type="NCBI Taxonomy" id="468196"/>
    <lineage>
        <taxon>Eukaryota</taxon>
        <taxon>Metazoa</taxon>
        <taxon>Ecdysozoa</taxon>
        <taxon>Arthropoda</taxon>
        <taxon>Hexapoda</taxon>
        <taxon>Insecta</taxon>
        <taxon>Pterygota</taxon>
        <taxon>Neoptera</taxon>
        <taxon>Paraneoptera</taxon>
        <taxon>Psocodea</taxon>
        <taxon>Troctomorpha</taxon>
        <taxon>Phthiraptera</taxon>
        <taxon>Anoplura</taxon>
        <taxon>Polyplacidae</taxon>
        <taxon>Polyplax</taxon>
    </lineage>
</organism>
<feature type="compositionally biased region" description="Low complexity" evidence="1">
    <location>
        <begin position="299"/>
        <end position="310"/>
    </location>
</feature>
<sequence>MGSHLGAHCELKCSEKLVHVLCDPQKRVCVCEDKYPVQIGPTRGCEKPKQLGDQCFYAETCSFFDSNADCTQINHNAICQCKPGFHTVALRKGVKRMFCSEDIAVVSADLPTLLGVATGIAVLTGLLCFVLRLFSSNRYPATRHYGNANLSPPLLFSNDNQWISGIPLTVQGRSSSRASCQRSTTSLIQYPSGKGVHVPASRAGAARAAAILLVPCHLPESKQSVSEVIYLNNSESVDSQENESERPQCSGSRRPSLTSVHSTTSSQKSISYSARRFEQENQQREQRAAMRAAKEEAARLASLPSPSASSTENVLLLQTSTNNEEDFLCSSTTDSPAQSEPPALLLKKENTATTPSNSNGNNQ</sequence>
<keyword evidence="2" id="KW-0812">Transmembrane</keyword>
<feature type="transmembrane region" description="Helical" evidence="2">
    <location>
        <begin position="113"/>
        <end position="134"/>
    </location>
</feature>
<evidence type="ECO:0000313" key="4">
    <source>
        <dbReference type="EMBL" id="KAK6644451.1"/>
    </source>
</evidence>
<feature type="compositionally biased region" description="Low complexity" evidence="1">
    <location>
        <begin position="258"/>
        <end position="274"/>
    </location>
</feature>
<evidence type="ECO:0000313" key="5">
    <source>
        <dbReference type="Proteomes" id="UP001372834"/>
    </source>
</evidence>
<dbReference type="Pfam" id="PF01683">
    <property type="entry name" value="EB"/>
    <property type="match status" value="1"/>
</dbReference>
<dbReference type="InterPro" id="IPR006149">
    <property type="entry name" value="EB_dom"/>
</dbReference>
<gene>
    <name evidence="4" type="ORF">RUM43_000718</name>
</gene>
<feature type="compositionally biased region" description="Polar residues" evidence="1">
    <location>
        <begin position="351"/>
        <end position="363"/>
    </location>
</feature>
<protein>
    <recommendedName>
        <fullName evidence="3">EB domain-containing protein</fullName>
    </recommendedName>
</protein>
<feature type="compositionally biased region" description="Polar residues" evidence="1">
    <location>
        <begin position="329"/>
        <end position="338"/>
    </location>
</feature>
<comment type="caution">
    <text evidence="4">The sequence shown here is derived from an EMBL/GenBank/DDBJ whole genome shotgun (WGS) entry which is preliminary data.</text>
</comment>